<feature type="region of interest" description="Disordered" evidence="1">
    <location>
        <begin position="119"/>
        <end position="147"/>
    </location>
</feature>
<dbReference type="InterPro" id="IPR029196">
    <property type="entry name" value="HAPSTR1-like"/>
</dbReference>
<keyword evidence="3" id="KW-1185">Reference proteome</keyword>
<name>G8YCF7_PICSO</name>
<dbReference type="PANTHER" id="PTHR38645:SF1">
    <property type="entry name" value="YALI0F12243P"/>
    <property type="match status" value="1"/>
</dbReference>
<dbReference type="eggNOG" id="ENOG502S6F0">
    <property type="taxonomic scope" value="Eukaryota"/>
</dbReference>
<dbReference type="OrthoDB" id="21418at2759"/>
<proteinExistence type="predicted"/>
<feature type="region of interest" description="Disordered" evidence="1">
    <location>
        <begin position="1"/>
        <end position="20"/>
    </location>
</feature>
<evidence type="ECO:0000256" key="1">
    <source>
        <dbReference type="SAM" id="MobiDB-lite"/>
    </source>
</evidence>
<feature type="compositionally biased region" description="Low complexity" evidence="1">
    <location>
        <begin position="207"/>
        <end position="218"/>
    </location>
</feature>
<dbReference type="PANTHER" id="PTHR38645">
    <property type="entry name" value="CHROMOSOME 9, WHOLE GENOME SHOTGUN SEQUENCE"/>
    <property type="match status" value="1"/>
</dbReference>
<dbReference type="FunCoup" id="G8YCF7">
    <property type="interactions" value="31"/>
</dbReference>
<feature type="compositionally biased region" description="Basic and acidic residues" evidence="1">
    <location>
        <begin position="238"/>
        <end position="248"/>
    </location>
</feature>
<dbReference type="AlphaFoldDB" id="G8YCF7"/>
<organism evidence="2 3">
    <name type="scientific">Pichia sorbitophila (strain ATCC MYA-4447 / BCRC 22081 / CBS 7064 / NBRC 10061 / NRRL Y-12695)</name>
    <name type="common">Hybrid yeast</name>
    <dbReference type="NCBI Taxonomy" id="559304"/>
    <lineage>
        <taxon>Eukaryota</taxon>
        <taxon>Fungi</taxon>
        <taxon>Dikarya</taxon>
        <taxon>Ascomycota</taxon>
        <taxon>Saccharomycotina</taxon>
        <taxon>Pichiomycetes</taxon>
        <taxon>Debaryomycetaceae</taxon>
        <taxon>Millerozyma</taxon>
    </lineage>
</organism>
<dbReference type="InParanoid" id="G8YCF7"/>
<dbReference type="EMBL" id="FO082050">
    <property type="protein sequence ID" value="CCE82638.1"/>
    <property type="molecule type" value="Genomic_DNA"/>
</dbReference>
<accession>G8YCF7</accession>
<evidence type="ECO:0000313" key="3">
    <source>
        <dbReference type="Proteomes" id="UP000005222"/>
    </source>
</evidence>
<dbReference type="HOGENOM" id="CLU_071871_0_0_1"/>
<feature type="region of interest" description="Disordered" evidence="1">
    <location>
        <begin position="206"/>
        <end position="265"/>
    </location>
</feature>
<sequence length="265" mass="29259">MDLSNLSSDLPPTKPVNQNSVNELNRDLTTEFKNAAKSVASLYNLKACGKNDVSKQKAEFANAAKSVAALYRLTNSSNTLVHHMGYLECLDDLLYVLTNNEDVENWALTKRAEIINSNAASHNQQSSLSTSCTDAVEGSTEPVSAGDDLHIPQDYAFSFASDVTPSHHFRPSFPPLSVTHSHKQRANLKHMKKTDHLLRLKKQHLLASSDNDSSATSADEVDSDKDNSDDVDPVIMKKINEYRPEHDSKRRRTNGGGTDTLHKSI</sequence>
<feature type="compositionally biased region" description="Acidic residues" evidence="1">
    <location>
        <begin position="219"/>
        <end position="232"/>
    </location>
</feature>
<feature type="compositionally biased region" description="Low complexity" evidence="1">
    <location>
        <begin position="119"/>
        <end position="129"/>
    </location>
</feature>
<dbReference type="OMA" id="SMHKGYL"/>
<dbReference type="Proteomes" id="UP000005222">
    <property type="component" value="Chromosome J"/>
</dbReference>
<protein>
    <submittedName>
        <fullName evidence="2">Piso0_002372 protein</fullName>
    </submittedName>
</protein>
<evidence type="ECO:0000313" key="2">
    <source>
        <dbReference type="EMBL" id="CCE82638.1"/>
    </source>
</evidence>
<dbReference type="Pfam" id="PF15251">
    <property type="entry name" value="TAPR1-like"/>
    <property type="match status" value="1"/>
</dbReference>
<gene>
    <name evidence="2" type="primary">Piso0_002372</name>
    <name evidence="2" type="ORF">GNLVRS01_PISO0J10569g</name>
</gene>
<reference evidence="2 3" key="1">
    <citation type="journal article" date="2012" name="G3 (Bethesda)">
        <title>Pichia sorbitophila, an interspecies yeast hybrid reveals early steps of genome resolution following polyploidization.</title>
        <authorList>
            <person name="Leh Louis V."/>
            <person name="Despons L."/>
            <person name="Friedrich A."/>
            <person name="Martin T."/>
            <person name="Durrens P."/>
            <person name="Casaregola S."/>
            <person name="Neuveglise C."/>
            <person name="Fairhead C."/>
            <person name="Marck C."/>
            <person name="Cruz J.A."/>
            <person name="Straub M.L."/>
            <person name="Kugler V."/>
            <person name="Sacerdot C."/>
            <person name="Uzunov Z."/>
            <person name="Thierry A."/>
            <person name="Weiss S."/>
            <person name="Bleykasten C."/>
            <person name="De Montigny J."/>
            <person name="Jacques N."/>
            <person name="Jung P."/>
            <person name="Lemaire M."/>
            <person name="Mallet S."/>
            <person name="Morel G."/>
            <person name="Richard G.F."/>
            <person name="Sarkar A."/>
            <person name="Savel G."/>
            <person name="Schacherer J."/>
            <person name="Seret M.L."/>
            <person name="Talla E."/>
            <person name="Samson G."/>
            <person name="Jubin C."/>
            <person name="Poulain J."/>
            <person name="Vacherie B."/>
            <person name="Barbe V."/>
            <person name="Pelletier E."/>
            <person name="Sherman D.J."/>
            <person name="Westhof E."/>
            <person name="Weissenbach J."/>
            <person name="Baret P.V."/>
            <person name="Wincker P."/>
            <person name="Gaillardin C."/>
            <person name="Dujon B."/>
            <person name="Souciet J.L."/>
        </authorList>
    </citation>
    <scope>NUCLEOTIDE SEQUENCE [LARGE SCALE GENOMIC DNA]</scope>
    <source>
        <strain evidence="3">ATCC MYA-4447 / BCRC 22081 / CBS 7064 / NBRC 10061 / NRRL Y-12695</strain>
    </source>
</reference>